<organism evidence="1">
    <name type="scientific">marine sediment metagenome</name>
    <dbReference type="NCBI Taxonomy" id="412755"/>
    <lineage>
        <taxon>unclassified sequences</taxon>
        <taxon>metagenomes</taxon>
        <taxon>ecological metagenomes</taxon>
    </lineage>
</organism>
<evidence type="ECO:0008006" key="2">
    <source>
        <dbReference type="Google" id="ProtNLM"/>
    </source>
</evidence>
<gene>
    <name evidence="1" type="ORF">S01H4_30434</name>
</gene>
<protein>
    <recommendedName>
        <fullName evidence="2">ArsR family transcriptional regulator</fullName>
    </recommendedName>
</protein>
<evidence type="ECO:0000313" key="1">
    <source>
        <dbReference type="EMBL" id="GAG87877.1"/>
    </source>
</evidence>
<dbReference type="AlphaFoldDB" id="X1C3D5"/>
<reference evidence="1" key="1">
    <citation type="journal article" date="2014" name="Front. Microbiol.">
        <title>High frequency of phylogenetically diverse reductive dehalogenase-homologous genes in deep subseafloor sedimentary metagenomes.</title>
        <authorList>
            <person name="Kawai M."/>
            <person name="Futagami T."/>
            <person name="Toyoda A."/>
            <person name="Takaki Y."/>
            <person name="Nishi S."/>
            <person name="Hori S."/>
            <person name="Arai W."/>
            <person name="Tsubouchi T."/>
            <person name="Morono Y."/>
            <person name="Uchiyama I."/>
            <person name="Ito T."/>
            <person name="Fujiyama A."/>
            <person name="Inagaki F."/>
            <person name="Takami H."/>
        </authorList>
    </citation>
    <scope>NUCLEOTIDE SEQUENCE</scope>
    <source>
        <strain evidence="1">Expedition CK06-06</strain>
    </source>
</reference>
<name>X1C3D5_9ZZZZ</name>
<feature type="non-terminal residue" evidence="1">
    <location>
        <position position="62"/>
    </location>
</feature>
<accession>X1C3D5</accession>
<proteinExistence type="predicted"/>
<comment type="caution">
    <text evidence="1">The sequence shown here is derived from an EMBL/GenBank/DDBJ whole genome shotgun (WGS) entry which is preliminary data.</text>
</comment>
<sequence length="62" mass="6984">MYDAELGTESLAKLFKVLSKPDALEIFLLANGGIENSTYAIEELDLTPRKYYSRLKQLVDMG</sequence>
<dbReference type="EMBL" id="BART01015708">
    <property type="protein sequence ID" value="GAG87877.1"/>
    <property type="molecule type" value="Genomic_DNA"/>
</dbReference>